<dbReference type="KEGG" id="npu:Npun_R3022"/>
<accession>B2IXJ6</accession>
<dbReference type="GO" id="GO:0022857">
    <property type="term" value="F:transmembrane transporter activity"/>
    <property type="evidence" value="ECO:0007669"/>
    <property type="project" value="InterPro"/>
</dbReference>
<organism evidence="9 10">
    <name type="scientific">Nostoc punctiforme (strain ATCC 29133 / PCC 73102)</name>
    <dbReference type="NCBI Taxonomy" id="63737"/>
    <lineage>
        <taxon>Bacteria</taxon>
        <taxon>Bacillati</taxon>
        <taxon>Cyanobacteriota</taxon>
        <taxon>Cyanophyceae</taxon>
        <taxon>Nostocales</taxon>
        <taxon>Nostocaceae</taxon>
        <taxon>Nostoc</taxon>
    </lineage>
</organism>
<dbReference type="EnsemblBacteria" id="ACC81524">
    <property type="protein sequence ID" value="ACC81524"/>
    <property type="gene ID" value="Npun_R3022"/>
</dbReference>
<keyword evidence="6 7" id="KW-0472">Membrane</keyword>
<keyword evidence="4 7" id="KW-0812">Transmembrane</keyword>
<reference evidence="9 10" key="2">
    <citation type="journal article" date="2013" name="Plant Physiol.">
        <title>A Nostoc punctiforme Sugar Transporter Necessary to Establish a Cyanobacterium-Plant Symbiosis.</title>
        <authorList>
            <person name="Ekman M."/>
            <person name="Picossi S."/>
            <person name="Campbell E.L."/>
            <person name="Meeks J.C."/>
            <person name="Flores E."/>
        </authorList>
    </citation>
    <scope>NUCLEOTIDE SEQUENCE [LARGE SCALE GENOMIC DNA]</scope>
    <source>
        <strain evidence="10">ATCC 29133 / PCC 73102</strain>
    </source>
</reference>
<comment type="subcellular location">
    <subcellularLocation>
        <location evidence="1">Cell membrane</location>
        <topology evidence="1">Multi-pass membrane protein</topology>
    </subcellularLocation>
</comment>
<dbReference type="RefSeq" id="WP_012409511.1">
    <property type="nucleotide sequence ID" value="NC_010628.1"/>
</dbReference>
<feature type="transmembrane region" description="Helical" evidence="7">
    <location>
        <begin position="351"/>
        <end position="370"/>
    </location>
</feature>
<feature type="transmembrane region" description="Helical" evidence="7">
    <location>
        <begin position="12"/>
        <end position="38"/>
    </location>
</feature>
<dbReference type="OrthoDB" id="9775268at2"/>
<dbReference type="InterPro" id="IPR036259">
    <property type="entry name" value="MFS_trans_sf"/>
</dbReference>
<feature type="transmembrane region" description="Helical" evidence="7">
    <location>
        <begin position="317"/>
        <end position="339"/>
    </location>
</feature>
<dbReference type="AlphaFoldDB" id="B2IXJ6"/>
<protein>
    <submittedName>
        <fullName evidence="9">Major facilitator superfamily MFS_1</fullName>
    </submittedName>
</protein>
<dbReference type="InterPro" id="IPR020846">
    <property type="entry name" value="MFS_dom"/>
</dbReference>
<evidence type="ECO:0000259" key="8">
    <source>
        <dbReference type="PROSITE" id="PS50850"/>
    </source>
</evidence>
<dbReference type="Pfam" id="PF07690">
    <property type="entry name" value="MFS_1"/>
    <property type="match status" value="1"/>
</dbReference>
<evidence type="ECO:0000313" key="10">
    <source>
        <dbReference type="Proteomes" id="UP000001191"/>
    </source>
</evidence>
<dbReference type="HOGENOM" id="CLU_034180_16_0_3"/>
<dbReference type="InterPro" id="IPR011701">
    <property type="entry name" value="MFS"/>
</dbReference>
<evidence type="ECO:0000256" key="2">
    <source>
        <dbReference type="ARBA" id="ARBA00022448"/>
    </source>
</evidence>
<dbReference type="PROSITE" id="PS50850">
    <property type="entry name" value="MFS"/>
    <property type="match status" value="1"/>
</dbReference>
<evidence type="ECO:0000256" key="7">
    <source>
        <dbReference type="SAM" id="Phobius"/>
    </source>
</evidence>
<dbReference type="PANTHER" id="PTHR43266">
    <property type="entry name" value="MACROLIDE-EFFLUX PROTEIN"/>
    <property type="match status" value="1"/>
</dbReference>
<feature type="transmembrane region" description="Helical" evidence="7">
    <location>
        <begin position="263"/>
        <end position="284"/>
    </location>
</feature>
<dbReference type="STRING" id="63737.Npun_R3022"/>
<dbReference type="EMBL" id="CP001037">
    <property type="protein sequence ID" value="ACC81524.1"/>
    <property type="molecule type" value="Genomic_DNA"/>
</dbReference>
<evidence type="ECO:0000256" key="1">
    <source>
        <dbReference type="ARBA" id="ARBA00004651"/>
    </source>
</evidence>
<feature type="domain" description="Major facilitator superfamily (MFS) profile" evidence="8">
    <location>
        <begin position="12"/>
        <end position="430"/>
    </location>
</feature>
<evidence type="ECO:0000256" key="3">
    <source>
        <dbReference type="ARBA" id="ARBA00022475"/>
    </source>
</evidence>
<dbReference type="PhylomeDB" id="B2IXJ6"/>
<keyword evidence="3" id="KW-1003">Cell membrane</keyword>
<dbReference type="PANTHER" id="PTHR43266:SF2">
    <property type="entry name" value="MAJOR FACILITATOR SUPERFAMILY (MFS) PROFILE DOMAIN-CONTAINING PROTEIN"/>
    <property type="match status" value="1"/>
</dbReference>
<feature type="transmembrane region" description="Helical" evidence="7">
    <location>
        <begin position="171"/>
        <end position="190"/>
    </location>
</feature>
<sequence length="444" mass="47727">MKRYAINRKLQVFIIVWFGQFISLIGSGLTSFALDFWVYEQTKSVTQFTLTALFTTLPGLLISPIAGALVDRWDRRWTMILSDAGSALATLFITLVLFTGTIQIWHIYISISIISVCNVFQKLAGATTTALLVPKKNLGNASGLVQIGESASELFLPALAGILVFKFQLQGVLLIDFATYLCSLAALLIVRFPKRKTTSKNSNEGKQGLGSLKRDVMYGWNYIVTRPGLLGLLIYFAISNFLVGIVSILIIPMLLAFVSSATVGTILSIAGIGTLVGSLVMSVWGGPKRRVYGILGFGLLLGVCIVFAGLYPSPQLIAVAVFGGLFCFPFIASCSEVLMLSTVPTNVQGRVFALQGIIAGSSLPLAYLLAGPLADYVFEPLLSNSGPLASSIGRIIGTGAGRGIGLLFILLGILQFLVTLFSFFYTPLRILDKTATKENFSVAD</sequence>
<reference evidence="10" key="1">
    <citation type="submission" date="2008-04" db="EMBL/GenBank/DDBJ databases">
        <title>Complete sequence of chromosome of Nostoc punctiforme ATCC 29133.</title>
        <authorList>
            <consortium name="US DOE Joint Genome Institute"/>
            <person name="Copeland A."/>
            <person name="Lucas S."/>
            <person name="Lapidus A."/>
            <person name="Glavina del Rio T."/>
            <person name="Dalin E."/>
            <person name="Tice H."/>
            <person name="Pitluck S."/>
            <person name="Chain P."/>
            <person name="Malfatti S."/>
            <person name="Shin M."/>
            <person name="Vergez L."/>
            <person name="Schmutz J."/>
            <person name="Larimer F."/>
            <person name="Land M."/>
            <person name="Hauser L."/>
            <person name="Kyrpides N."/>
            <person name="Kim E."/>
            <person name="Meeks J.C."/>
            <person name="Elhai J."/>
            <person name="Campbell E.L."/>
            <person name="Thiel T."/>
            <person name="Longmire J."/>
            <person name="Potts M."/>
            <person name="Atlas R."/>
        </authorList>
    </citation>
    <scope>NUCLEOTIDE SEQUENCE [LARGE SCALE GENOMIC DNA]</scope>
    <source>
        <strain evidence="10">ATCC 29133 / PCC 73102</strain>
    </source>
</reference>
<evidence type="ECO:0000256" key="6">
    <source>
        <dbReference type="ARBA" id="ARBA00023136"/>
    </source>
</evidence>
<feature type="transmembrane region" description="Helical" evidence="7">
    <location>
        <begin position="232"/>
        <end position="257"/>
    </location>
</feature>
<dbReference type="Proteomes" id="UP000001191">
    <property type="component" value="Chromosome"/>
</dbReference>
<keyword evidence="5 7" id="KW-1133">Transmembrane helix</keyword>
<feature type="transmembrane region" description="Helical" evidence="7">
    <location>
        <begin position="77"/>
        <end position="98"/>
    </location>
</feature>
<gene>
    <name evidence="9" type="ordered locus">Npun_R3022</name>
</gene>
<evidence type="ECO:0000256" key="4">
    <source>
        <dbReference type="ARBA" id="ARBA00022692"/>
    </source>
</evidence>
<feature type="transmembrane region" description="Helical" evidence="7">
    <location>
        <begin position="404"/>
        <end position="425"/>
    </location>
</feature>
<keyword evidence="10" id="KW-1185">Reference proteome</keyword>
<proteinExistence type="predicted"/>
<dbReference type="SUPFAM" id="SSF103473">
    <property type="entry name" value="MFS general substrate transporter"/>
    <property type="match status" value="1"/>
</dbReference>
<dbReference type="Gene3D" id="1.20.1250.20">
    <property type="entry name" value="MFS general substrate transporter like domains"/>
    <property type="match status" value="1"/>
</dbReference>
<dbReference type="GO" id="GO:0005886">
    <property type="term" value="C:plasma membrane"/>
    <property type="evidence" value="ECO:0007669"/>
    <property type="project" value="UniProtKB-SubCell"/>
</dbReference>
<dbReference type="CDD" id="cd06173">
    <property type="entry name" value="MFS_MefA_like"/>
    <property type="match status" value="1"/>
</dbReference>
<evidence type="ECO:0000256" key="5">
    <source>
        <dbReference type="ARBA" id="ARBA00022989"/>
    </source>
</evidence>
<name>B2IXJ6_NOSP7</name>
<dbReference type="eggNOG" id="COG0477">
    <property type="taxonomic scope" value="Bacteria"/>
</dbReference>
<evidence type="ECO:0000313" key="9">
    <source>
        <dbReference type="EMBL" id="ACC81524.1"/>
    </source>
</evidence>
<feature type="transmembrane region" description="Helical" evidence="7">
    <location>
        <begin position="291"/>
        <end position="311"/>
    </location>
</feature>
<keyword evidence="2" id="KW-0813">Transport</keyword>
<feature type="transmembrane region" description="Helical" evidence="7">
    <location>
        <begin position="50"/>
        <end position="70"/>
    </location>
</feature>